<reference evidence="1" key="1">
    <citation type="submission" date="2020-01" db="EMBL/GenBank/DDBJ databases">
        <title>Development of genomics and gene disruption for Polysphondylium violaceum indicates a role for the polyketide synthase stlB in stalk morphogenesis.</title>
        <authorList>
            <person name="Narita B."/>
            <person name="Kawabe Y."/>
            <person name="Kin K."/>
            <person name="Saito T."/>
            <person name="Gibbs R."/>
            <person name="Kuspa A."/>
            <person name="Muzny D."/>
            <person name="Queller D."/>
            <person name="Richards S."/>
            <person name="Strassman J."/>
            <person name="Sucgang R."/>
            <person name="Worley K."/>
            <person name="Schaap P."/>
        </authorList>
    </citation>
    <scope>NUCLEOTIDE SEQUENCE</scope>
    <source>
        <strain evidence="1">QSvi11</strain>
    </source>
</reference>
<evidence type="ECO:0008006" key="3">
    <source>
        <dbReference type="Google" id="ProtNLM"/>
    </source>
</evidence>
<evidence type="ECO:0000313" key="2">
    <source>
        <dbReference type="Proteomes" id="UP000695562"/>
    </source>
</evidence>
<dbReference type="Gene3D" id="3.90.1140.10">
    <property type="entry name" value="Cyclic phosphodiesterase"/>
    <property type="match status" value="1"/>
</dbReference>
<gene>
    <name evidence="1" type="ORF">CYY_005883</name>
</gene>
<dbReference type="Pfam" id="PF13563">
    <property type="entry name" value="2_5_RNA_ligase2"/>
    <property type="match status" value="1"/>
</dbReference>
<dbReference type="InterPro" id="IPR009097">
    <property type="entry name" value="Cyclic_Pdiesterase"/>
</dbReference>
<keyword evidence="2" id="KW-1185">Reference proteome</keyword>
<organism evidence="1 2">
    <name type="scientific">Polysphondylium violaceum</name>
    <dbReference type="NCBI Taxonomy" id="133409"/>
    <lineage>
        <taxon>Eukaryota</taxon>
        <taxon>Amoebozoa</taxon>
        <taxon>Evosea</taxon>
        <taxon>Eumycetozoa</taxon>
        <taxon>Dictyostelia</taxon>
        <taxon>Dictyosteliales</taxon>
        <taxon>Dictyosteliaceae</taxon>
        <taxon>Polysphondylium</taxon>
    </lineage>
</organism>
<dbReference type="OrthoDB" id="10263155at2759"/>
<protein>
    <recommendedName>
        <fullName evidence="3">2'-5' RNA ligase family protein</fullName>
    </recommendedName>
</protein>
<dbReference type="AlphaFoldDB" id="A0A8J4V6G2"/>
<evidence type="ECO:0000313" key="1">
    <source>
        <dbReference type="EMBL" id="KAF2072809.1"/>
    </source>
</evidence>
<sequence length="193" mass="22357">MSAQQQQLDPTKDFKSAIVLAPPEDLLTQVQSIRKLYDKAYIRWMPHINLIFPYVKLPYFDANLEKIQKVIESFPSFKIVFKELSYFKHGGNFVIWAKPETPDNPDILVQIQSALENALPGFNELSKKSENGFQPHMTLGQFNGQKHAMEQLKNIQSTFDPIEYEVTELYAIHRPADVPFTIRNVFKLTKKLD</sequence>
<accession>A0A8J4V6G2</accession>
<proteinExistence type="predicted"/>
<comment type="caution">
    <text evidence="1">The sequence shown here is derived from an EMBL/GenBank/DDBJ whole genome shotgun (WGS) entry which is preliminary data.</text>
</comment>
<dbReference type="PANTHER" id="PTHR37474">
    <property type="entry name" value="RNA LIGASE/CYCLIC NUCLEOTIDE PHOSPHODIESTERASE"/>
    <property type="match status" value="1"/>
</dbReference>
<name>A0A8J4V6G2_9MYCE</name>
<dbReference type="Proteomes" id="UP000695562">
    <property type="component" value="Unassembled WGS sequence"/>
</dbReference>
<dbReference type="SUPFAM" id="SSF55144">
    <property type="entry name" value="LigT-like"/>
    <property type="match status" value="1"/>
</dbReference>
<dbReference type="PANTHER" id="PTHR37474:SF1">
    <property type="entry name" value="2'-5' RNA LIGASE FAMILY PROTEIN"/>
    <property type="match status" value="1"/>
</dbReference>
<dbReference type="EMBL" id="AJWJ01000246">
    <property type="protein sequence ID" value="KAF2072809.1"/>
    <property type="molecule type" value="Genomic_DNA"/>
</dbReference>